<dbReference type="EMBL" id="QKYU01000020">
    <property type="protein sequence ID" value="PZW41883.1"/>
    <property type="molecule type" value="Genomic_DNA"/>
</dbReference>
<evidence type="ECO:0000313" key="8">
    <source>
        <dbReference type="EMBL" id="PZW41883.1"/>
    </source>
</evidence>
<dbReference type="Pfam" id="PF02518">
    <property type="entry name" value="HATPase_c"/>
    <property type="match status" value="1"/>
</dbReference>
<dbReference type="SUPFAM" id="SSF55874">
    <property type="entry name" value="ATPase domain of HSP90 chaperone/DNA topoisomerase II/histidine kinase"/>
    <property type="match status" value="1"/>
</dbReference>
<dbReference type="InterPro" id="IPR005467">
    <property type="entry name" value="His_kinase_dom"/>
</dbReference>
<evidence type="ECO:0000313" key="9">
    <source>
        <dbReference type="Proteomes" id="UP000249688"/>
    </source>
</evidence>
<name>A0A2W7IT86_9PROT</name>
<feature type="domain" description="PAS" evidence="7">
    <location>
        <begin position="391"/>
        <end position="426"/>
    </location>
</feature>
<organism evidence="8 9">
    <name type="scientific">Humitalea rosea</name>
    <dbReference type="NCBI Taxonomy" id="990373"/>
    <lineage>
        <taxon>Bacteria</taxon>
        <taxon>Pseudomonadati</taxon>
        <taxon>Pseudomonadota</taxon>
        <taxon>Alphaproteobacteria</taxon>
        <taxon>Acetobacterales</taxon>
        <taxon>Roseomonadaceae</taxon>
        <taxon>Humitalea</taxon>
    </lineage>
</organism>
<comment type="catalytic activity">
    <reaction evidence="1">
        <text>ATP + protein L-histidine = ADP + protein N-phospho-L-histidine.</text>
        <dbReference type="EC" id="2.7.13.3"/>
    </reaction>
</comment>
<dbReference type="InterPro" id="IPR035965">
    <property type="entry name" value="PAS-like_dom_sf"/>
</dbReference>
<protein>
    <recommendedName>
        <fullName evidence="2">histidine kinase</fullName>
        <ecNumber evidence="2">2.7.13.3</ecNumber>
    </recommendedName>
</protein>
<dbReference type="Gene3D" id="3.30.565.10">
    <property type="entry name" value="Histidine kinase-like ATPase, C-terminal domain"/>
    <property type="match status" value="1"/>
</dbReference>
<dbReference type="InterPro" id="IPR004358">
    <property type="entry name" value="Sig_transdc_His_kin-like_C"/>
</dbReference>
<dbReference type="SUPFAM" id="SSF47384">
    <property type="entry name" value="Homodimeric domain of signal transducing histidine kinase"/>
    <property type="match status" value="1"/>
</dbReference>
<dbReference type="PRINTS" id="PR00344">
    <property type="entry name" value="BCTRLSENSOR"/>
</dbReference>
<dbReference type="Pfam" id="PF12860">
    <property type="entry name" value="PAS_7"/>
    <property type="match status" value="4"/>
</dbReference>
<evidence type="ECO:0000256" key="2">
    <source>
        <dbReference type="ARBA" id="ARBA00012438"/>
    </source>
</evidence>
<dbReference type="GO" id="GO:0000155">
    <property type="term" value="F:phosphorelay sensor kinase activity"/>
    <property type="evidence" value="ECO:0007669"/>
    <property type="project" value="InterPro"/>
</dbReference>
<dbReference type="InterPro" id="IPR036097">
    <property type="entry name" value="HisK_dim/P_sf"/>
</dbReference>
<dbReference type="EC" id="2.7.13.3" evidence="2"/>
<dbReference type="PANTHER" id="PTHR43047">
    <property type="entry name" value="TWO-COMPONENT HISTIDINE PROTEIN KINASE"/>
    <property type="match status" value="1"/>
</dbReference>
<proteinExistence type="predicted"/>
<evidence type="ECO:0000256" key="4">
    <source>
        <dbReference type="ARBA" id="ARBA00022679"/>
    </source>
</evidence>
<dbReference type="Proteomes" id="UP000249688">
    <property type="component" value="Unassembled WGS sequence"/>
</dbReference>
<evidence type="ECO:0000259" key="7">
    <source>
        <dbReference type="PROSITE" id="PS50112"/>
    </source>
</evidence>
<reference evidence="8 9" key="1">
    <citation type="submission" date="2018-06" db="EMBL/GenBank/DDBJ databases">
        <title>Genomic Encyclopedia of Archaeal and Bacterial Type Strains, Phase II (KMG-II): from individual species to whole genera.</title>
        <authorList>
            <person name="Goeker M."/>
        </authorList>
    </citation>
    <scope>NUCLEOTIDE SEQUENCE [LARGE SCALE GENOMIC DNA]</scope>
    <source>
        <strain evidence="8 9">DSM 24525</strain>
    </source>
</reference>
<evidence type="ECO:0000256" key="3">
    <source>
        <dbReference type="ARBA" id="ARBA00022553"/>
    </source>
</evidence>
<dbReference type="CDD" id="cd00082">
    <property type="entry name" value="HisKA"/>
    <property type="match status" value="1"/>
</dbReference>
<dbReference type="AlphaFoldDB" id="A0A2W7IT86"/>
<evidence type="ECO:0000256" key="5">
    <source>
        <dbReference type="ARBA" id="ARBA00022777"/>
    </source>
</evidence>
<dbReference type="InterPro" id="IPR003594">
    <property type="entry name" value="HATPase_dom"/>
</dbReference>
<keyword evidence="9" id="KW-1185">Reference proteome</keyword>
<dbReference type="SMART" id="SM00091">
    <property type="entry name" value="PAS"/>
    <property type="match status" value="2"/>
</dbReference>
<feature type="domain" description="Histidine kinase" evidence="6">
    <location>
        <begin position="526"/>
        <end position="749"/>
    </location>
</feature>
<dbReference type="SMART" id="SM00387">
    <property type="entry name" value="HATPase_c"/>
    <property type="match status" value="1"/>
</dbReference>
<sequence>MTKRIRPVPDELLEALAHLPVCLAIYDAEHRLIFLTNPPVLHAKLAEDSLPIGTSLRDIVTLYAYHGVFGPGDPEARVATVMRMDRSKASRRVVRTTLGRALEFCNEPLPTGGFTSIVSDVTAFVRAESEAMAMARASQGVLDQLREGVGVYGPDRRLTLLNPAYANLIGAPPGGIHAGMSLPEVFALLAARGEYGNLDDPDFVLRRIGTDRGLPQQQMRERPNGEVIRVTSKPTSDGGFIIEVDDLTELKRAEDDARQRATLLDAVLAALPYGVAVYGSDRRVTMLNEACKRLLADAGPTLGEHLDTLIARRHAAGEYGDMPIEEVRRRRYAWMTEGQSEWMRTRADGTTLVGRFTRLPDGGHVAVISDITALHEAQRQAREQALRQQVMLENSRSGISLFDREGRLIAANALASRLTGLDTDEMWAGRTIEDIRRAQAERGEFGSPEAAAAFTATRPHIFGPGRYVRTRPDGSVVEITTEPTPDGGFVRTLTDVTEDRRVRAELQRAKDAAEDASRAKSRFLTTMTHELRTPLNAVIGFSDALLARNAGGGPAVGAAESEEFIRAINDAGRHLLSLIDDILDIARAEAVVLSAGAARLDVYSALQAVARVARSQAAEAGLTLALDLPPGLPRILADEKRLRQVLQGLLTNAVKFTESGGTVTLAAAMAGPDLAITISDTGIGIAPEDLARAFEPFVQLETTLARRFGGSGLGLHLARTLSRAMGFDLRLQSQPGQGTLAILTIPAASLAAEEDGASP</sequence>
<dbReference type="Gene3D" id="1.10.287.130">
    <property type="match status" value="1"/>
</dbReference>
<evidence type="ECO:0000256" key="1">
    <source>
        <dbReference type="ARBA" id="ARBA00000085"/>
    </source>
</evidence>
<dbReference type="SUPFAM" id="SSF55785">
    <property type="entry name" value="PYP-like sensor domain (PAS domain)"/>
    <property type="match status" value="3"/>
</dbReference>
<dbReference type="InterPro" id="IPR036890">
    <property type="entry name" value="HATPase_C_sf"/>
</dbReference>
<dbReference type="Pfam" id="PF00512">
    <property type="entry name" value="HisKA"/>
    <property type="match status" value="1"/>
</dbReference>
<keyword evidence="4" id="KW-0808">Transferase</keyword>
<dbReference type="RefSeq" id="WP_111399458.1">
    <property type="nucleotide sequence ID" value="NZ_QKYU01000020.1"/>
</dbReference>
<accession>A0A2W7IT86</accession>
<dbReference type="InterPro" id="IPR000014">
    <property type="entry name" value="PAS"/>
</dbReference>
<dbReference type="Gene3D" id="3.30.450.20">
    <property type="entry name" value="PAS domain"/>
    <property type="match status" value="3"/>
</dbReference>
<evidence type="ECO:0000259" key="6">
    <source>
        <dbReference type="PROSITE" id="PS50109"/>
    </source>
</evidence>
<dbReference type="PROSITE" id="PS50112">
    <property type="entry name" value="PAS"/>
    <property type="match status" value="1"/>
</dbReference>
<gene>
    <name evidence="8" type="ORF">C8P66_12074</name>
</gene>
<keyword evidence="5" id="KW-0418">Kinase</keyword>
<comment type="caution">
    <text evidence="8">The sequence shown here is derived from an EMBL/GenBank/DDBJ whole genome shotgun (WGS) entry which is preliminary data.</text>
</comment>
<keyword evidence="3" id="KW-0597">Phosphoprotein</keyword>
<dbReference type="OrthoDB" id="8477115at2"/>
<dbReference type="InterPro" id="IPR003661">
    <property type="entry name" value="HisK_dim/P_dom"/>
</dbReference>
<dbReference type="PANTHER" id="PTHR43047:SF64">
    <property type="entry name" value="HISTIDINE KINASE CONTAINING CHEY-HOMOLOGOUS RECEIVER DOMAIN AND PAS DOMAIN-RELATED"/>
    <property type="match status" value="1"/>
</dbReference>
<dbReference type="PROSITE" id="PS50109">
    <property type="entry name" value="HIS_KIN"/>
    <property type="match status" value="1"/>
</dbReference>
<dbReference type="SMART" id="SM00388">
    <property type="entry name" value="HisKA"/>
    <property type="match status" value="1"/>
</dbReference>
<dbReference type="CDD" id="cd16922">
    <property type="entry name" value="HATPase_EvgS-ArcB-TorS-like"/>
    <property type="match status" value="1"/>
</dbReference>